<reference evidence="3" key="1">
    <citation type="journal article" date="2013" name="Science">
        <title>The Amborella genome and the evolution of flowering plants.</title>
        <authorList>
            <consortium name="Amborella Genome Project"/>
        </authorList>
    </citation>
    <scope>NUCLEOTIDE SEQUENCE [LARGE SCALE GENOMIC DNA]</scope>
</reference>
<accession>W1PYN6</accession>
<dbReference type="Gramene" id="ERN13096">
    <property type="protein sequence ID" value="ERN13096"/>
    <property type="gene ID" value="AMTR_s00040p00164100"/>
</dbReference>
<protein>
    <submittedName>
        <fullName evidence="2">Uncharacterized protein</fullName>
    </submittedName>
</protein>
<evidence type="ECO:0000313" key="3">
    <source>
        <dbReference type="Proteomes" id="UP000017836"/>
    </source>
</evidence>
<organism evidence="2 3">
    <name type="scientific">Amborella trichopoda</name>
    <dbReference type="NCBI Taxonomy" id="13333"/>
    <lineage>
        <taxon>Eukaryota</taxon>
        <taxon>Viridiplantae</taxon>
        <taxon>Streptophyta</taxon>
        <taxon>Embryophyta</taxon>
        <taxon>Tracheophyta</taxon>
        <taxon>Spermatophyta</taxon>
        <taxon>Magnoliopsida</taxon>
        <taxon>Amborellales</taxon>
        <taxon>Amborellaceae</taxon>
        <taxon>Amborella</taxon>
    </lineage>
</organism>
<evidence type="ECO:0000256" key="1">
    <source>
        <dbReference type="SAM" id="MobiDB-lite"/>
    </source>
</evidence>
<feature type="compositionally biased region" description="Basic and acidic residues" evidence="1">
    <location>
        <begin position="20"/>
        <end position="34"/>
    </location>
</feature>
<gene>
    <name evidence="2" type="ORF">AMTR_s00040p00164100</name>
</gene>
<keyword evidence="3" id="KW-1185">Reference proteome</keyword>
<dbReference type="Proteomes" id="UP000017836">
    <property type="component" value="Unassembled WGS sequence"/>
</dbReference>
<proteinExistence type="predicted"/>
<feature type="region of interest" description="Disordered" evidence="1">
    <location>
        <begin position="1"/>
        <end position="68"/>
    </location>
</feature>
<name>W1PYN6_AMBTC</name>
<sequence length="68" mass="7654">MAKVLGATRQTMETAPPRIIKVDRRPSFDLRLETIQEETDGNSRKDGSSGLESTSKMDFKRRPSLSTK</sequence>
<dbReference type="EMBL" id="KI392591">
    <property type="protein sequence ID" value="ERN13096.1"/>
    <property type="molecule type" value="Genomic_DNA"/>
</dbReference>
<dbReference type="HOGENOM" id="CLU_2797335_0_0_1"/>
<evidence type="ECO:0000313" key="2">
    <source>
        <dbReference type="EMBL" id="ERN13096.1"/>
    </source>
</evidence>
<dbReference type="AlphaFoldDB" id="W1PYN6"/>